<protein>
    <submittedName>
        <fullName evidence="1">Uncharacterized protein</fullName>
    </submittedName>
</protein>
<dbReference type="EMBL" id="LAZR01070486">
    <property type="protein sequence ID" value="KKK40284.1"/>
    <property type="molecule type" value="Genomic_DNA"/>
</dbReference>
<evidence type="ECO:0000313" key="1">
    <source>
        <dbReference type="EMBL" id="KKK40284.1"/>
    </source>
</evidence>
<sequence>VEVNDQGIATNKVSGTEFRVAIRGSDVKPVNFSWLRILMFNLKIKSDFKNNAVFIKISDLRSKSKEGIRKAFYDIGKDLQKTADKLILSPPKSGKIYKVRIKKRIKNHRSSTKGEAPANLTGKLRKSLGFEVTGSTKMEFGVRAPMSDLKTKKSSGAIYGVYLEEGTSKMKNC</sequence>
<gene>
    <name evidence="1" type="ORF">LCGC14_3100680</name>
</gene>
<name>A0A0F8XDG9_9ZZZZ</name>
<feature type="non-terminal residue" evidence="1">
    <location>
        <position position="1"/>
    </location>
</feature>
<dbReference type="AlphaFoldDB" id="A0A0F8XDG9"/>
<organism evidence="1">
    <name type="scientific">marine sediment metagenome</name>
    <dbReference type="NCBI Taxonomy" id="412755"/>
    <lineage>
        <taxon>unclassified sequences</taxon>
        <taxon>metagenomes</taxon>
        <taxon>ecological metagenomes</taxon>
    </lineage>
</organism>
<proteinExistence type="predicted"/>
<accession>A0A0F8XDG9</accession>
<comment type="caution">
    <text evidence="1">The sequence shown here is derived from an EMBL/GenBank/DDBJ whole genome shotgun (WGS) entry which is preliminary data.</text>
</comment>
<reference evidence="1" key="1">
    <citation type="journal article" date="2015" name="Nature">
        <title>Complex archaea that bridge the gap between prokaryotes and eukaryotes.</title>
        <authorList>
            <person name="Spang A."/>
            <person name="Saw J.H."/>
            <person name="Jorgensen S.L."/>
            <person name="Zaremba-Niedzwiedzka K."/>
            <person name="Martijn J."/>
            <person name="Lind A.E."/>
            <person name="van Eijk R."/>
            <person name="Schleper C."/>
            <person name="Guy L."/>
            <person name="Ettema T.J."/>
        </authorList>
    </citation>
    <scope>NUCLEOTIDE SEQUENCE</scope>
</reference>